<proteinExistence type="inferred from homology"/>
<evidence type="ECO:0000256" key="7">
    <source>
        <dbReference type="HAMAP-Rule" id="MF_00038"/>
    </source>
</evidence>
<keyword evidence="7" id="KW-0132">Cell division</keyword>
<keyword evidence="7" id="KW-1003">Cell membrane</keyword>
<keyword evidence="7" id="KW-0479">Metal-binding</keyword>
<reference evidence="9" key="1">
    <citation type="submission" date="2021-11" db="EMBL/GenBank/DDBJ databases">
        <title>A Novel Adlercreutzia Species, isolated from a Allomyrina dichotoma larva feces.</title>
        <authorList>
            <person name="Suh M.K."/>
        </authorList>
    </citation>
    <scope>NUCLEOTIDE SEQUENCE</scope>
    <source>
        <strain evidence="9">JBNU-10</strain>
    </source>
</reference>
<comment type="function">
    <text evidence="7">Catalyzes the initial step of the lipid cycle reactions in the biosynthesis of the cell wall peptidoglycan: transfers peptidoglycan precursor phospho-MurNAc-pentapeptide from UDP-MurNAc-pentapeptide onto the lipid carrier undecaprenyl phosphate, yielding undecaprenyl-pyrophosphoryl-MurNAc-pentapeptide, known as lipid I.</text>
</comment>
<dbReference type="CDD" id="cd06852">
    <property type="entry name" value="GT_MraY"/>
    <property type="match status" value="1"/>
</dbReference>
<feature type="transmembrane region" description="Helical" evidence="7">
    <location>
        <begin position="271"/>
        <end position="293"/>
    </location>
</feature>
<sequence>MFSMFAAYPTFLVFLAVVISMVVTMALMPVWIRFLRSSHIGQQVRADGPQSHLVKQGTPTMGGVIMLVAVIACTLLIGAPTPEIWLLLGATVLTGLLGLVDDGSKVAHERSLGLTPKAKLVGQFAIATAFALAAVNVLGVEPTVTIPFVYTFDLGILTTVVPVAGGIAVPWLYLLFVNILLVGMCNAVNLTDGLDGLAAGSVMIVMLVMAAIAYRSDVLPSAIFAATLAGACVGFLWFNSYPADIFMGDTGSLALGMALGCLAVVTKTEFVSLIIGGLFVAEALSVMIQVLYYKKTKKRIFLMAPLHHHFEKKGWSETKVVVRFWIVSGVLAALGFSLYFAGSLVG</sequence>
<keyword evidence="7" id="KW-0133">Cell shape</keyword>
<evidence type="ECO:0000256" key="1">
    <source>
        <dbReference type="ARBA" id="ARBA00004141"/>
    </source>
</evidence>
<dbReference type="InterPro" id="IPR018480">
    <property type="entry name" value="PNAcMuramoyl-5peptid_Trfase_CS"/>
</dbReference>
<feature type="transmembrane region" description="Helical" evidence="7">
    <location>
        <begin position="6"/>
        <end position="32"/>
    </location>
</feature>
<accession>A0ABS9WFU7</accession>
<dbReference type="Proteomes" id="UP001430755">
    <property type="component" value="Unassembled WGS sequence"/>
</dbReference>
<organism evidence="9 10">
    <name type="scientific">Adlercreutzia faecimuris</name>
    <dbReference type="NCBI Taxonomy" id="2897341"/>
    <lineage>
        <taxon>Bacteria</taxon>
        <taxon>Bacillati</taxon>
        <taxon>Actinomycetota</taxon>
        <taxon>Coriobacteriia</taxon>
        <taxon>Eggerthellales</taxon>
        <taxon>Eggerthellaceae</taxon>
        <taxon>Adlercreutzia</taxon>
    </lineage>
</organism>
<dbReference type="Pfam" id="PF00953">
    <property type="entry name" value="Glycos_transf_4"/>
    <property type="match status" value="1"/>
</dbReference>
<dbReference type="HAMAP" id="MF_00038">
    <property type="entry name" value="MraY"/>
    <property type="match status" value="1"/>
</dbReference>
<keyword evidence="6 7" id="KW-0472">Membrane</keyword>
<dbReference type="InterPro" id="IPR000715">
    <property type="entry name" value="Glycosyl_transferase_4"/>
</dbReference>
<dbReference type="GO" id="GO:0016740">
    <property type="term" value="F:transferase activity"/>
    <property type="evidence" value="ECO:0007669"/>
    <property type="project" value="UniProtKB-KW"/>
</dbReference>
<dbReference type="EMBL" id="JAJMLW010000001">
    <property type="protein sequence ID" value="MCI2241738.1"/>
    <property type="molecule type" value="Genomic_DNA"/>
</dbReference>
<keyword evidence="10" id="KW-1185">Reference proteome</keyword>
<keyword evidence="7" id="KW-0573">Peptidoglycan synthesis</keyword>
<dbReference type="PROSITE" id="PS01347">
    <property type="entry name" value="MRAY_1"/>
    <property type="match status" value="1"/>
</dbReference>
<gene>
    <name evidence="7 9" type="primary">mraY</name>
    <name evidence="9" type="ORF">LPT13_05115</name>
</gene>
<dbReference type="InterPro" id="IPR003524">
    <property type="entry name" value="PNAcMuramoyl-5peptid_Trfase"/>
</dbReference>
<keyword evidence="5 7" id="KW-1133">Transmembrane helix</keyword>
<dbReference type="RefSeq" id="WP_242164183.1">
    <property type="nucleotide sequence ID" value="NZ_JAJMLW010000001.1"/>
</dbReference>
<evidence type="ECO:0000256" key="4">
    <source>
        <dbReference type="ARBA" id="ARBA00022692"/>
    </source>
</evidence>
<keyword evidence="7" id="KW-0131">Cell cycle</keyword>
<feature type="transmembrane region" description="Helical" evidence="7">
    <location>
        <begin position="160"/>
        <end position="182"/>
    </location>
</feature>
<dbReference type="PANTHER" id="PTHR22926">
    <property type="entry name" value="PHOSPHO-N-ACETYLMURAMOYL-PENTAPEPTIDE-TRANSFERASE"/>
    <property type="match status" value="1"/>
</dbReference>
<comment type="cofactor">
    <cofactor evidence="7">
        <name>Mg(2+)</name>
        <dbReference type="ChEBI" id="CHEBI:18420"/>
    </cofactor>
</comment>
<evidence type="ECO:0000256" key="8">
    <source>
        <dbReference type="NCBIfam" id="TIGR00445"/>
    </source>
</evidence>
<dbReference type="PROSITE" id="PS01348">
    <property type="entry name" value="MRAY_2"/>
    <property type="match status" value="1"/>
</dbReference>
<dbReference type="EC" id="2.7.8.13" evidence="7 8"/>
<evidence type="ECO:0000256" key="5">
    <source>
        <dbReference type="ARBA" id="ARBA00022989"/>
    </source>
</evidence>
<feature type="transmembrane region" description="Helical" evidence="7">
    <location>
        <begin position="60"/>
        <end position="78"/>
    </location>
</feature>
<evidence type="ECO:0000256" key="3">
    <source>
        <dbReference type="ARBA" id="ARBA00022679"/>
    </source>
</evidence>
<dbReference type="Pfam" id="PF10555">
    <property type="entry name" value="MraY_sig1"/>
    <property type="match status" value="1"/>
</dbReference>
<dbReference type="NCBIfam" id="TIGR00445">
    <property type="entry name" value="mraY"/>
    <property type="match status" value="1"/>
</dbReference>
<comment type="subcellular location">
    <subcellularLocation>
        <location evidence="7">Cell membrane</location>
        <topology evidence="7">Multi-pass membrane protein</topology>
    </subcellularLocation>
    <subcellularLocation>
        <location evidence="1">Membrane</location>
        <topology evidence="1">Multi-pass membrane protein</topology>
    </subcellularLocation>
</comment>
<keyword evidence="7" id="KW-0961">Cell wall biogenesis/degradation</keyword>
<comment type="caution">
    <text evidence="9">The sequence shown here is derived from an EMBL/GenBank/DDBJ whole genome shotgun (WGS) entry which is preliminary data.</text>
</comment>
<feature type="transmembrane region" description="Helical" evidence="7">
    <location>
        <begin position="120"/>
        <end position="140"/>
    </location>
</feature>
<feature type="transmembrane region" description="Helical" evidence="7">
    <location>
        <begin position="194"/>
        <end position="212"/>
    </location>
</feature>
<feature type="transmembrane region" description="Helical" evidence="7">
    <location>
        <begin position="320"/>
        <end position="341"/>
    </location>
</feature>
<keyword evidence="3 7" id="KW-0808">Transferase</keyword>
<evidence type="ECO:0000313" key="10">
    <source>
        <dbReference type="Proteomes" id="UP001430755"/>
    </source>
</evidence>
<dbReference type="PANTHER" id="PTHR22926:SF5">
    <property type="entry name" value="PHOSPHO-N-ACETYLMURAMOYL-PENTAPEPTIDE-TRANSFERASE HOMOLOG"/>
    <property type="match status" value="1"/>
</dbReference>
<feature type="transmembrane region" description="Helical" evidence="7">
    <location>
        <begin position="84"/>
        <end position="100"/>
    </location>
</feature>
<keyword evidence="7" id="KW-0460">Magnesium</keyword>
<evidence type="ECO:0000256" key="2">
    <source>
        <dbReference type="ARBA" id="ARBA00005583"/>
    </source>
</evidence>
<feature type="transmembrane region" description="Helical" evidence="7">
    <location>
        <begin position="218"/>
        <end position="238"/>
    </location>
</feature>
<comment type="similarity">
    <text evidence="2 7">Belongs to the glycosyltransferase 4 family. MraY subfamily.</text>
</comment>
<comment type="pathway">
    <text evidence="7">Cell wall biogenesis; peptidoglycan biosynthesis.</text>
</comment>
<name>A0ABS9WFU7_9ACTN</name>
<keyword evidence="4 7" id="KW-0812">Transmembrane</keyword>
<evidence type="ECO:0000313" key="9">
    <source>
        <dbReference type="EMBL" id="MCI2241738.1"/>
    </source>
</evidence>
<protein>
    <recommendedName>
        <fullName evidence="7 8">Phospho-N-acetylmuramoyl-pentapeptide-transferase</fullName>
        <ecNumber evidence="7 8">2.7.8.13</ecNumber>
    </recommendedName>
    <alternativeName>
        <fullName evidence="7">UDP-MurNAc-pentapeptide phosphotransferase</fullName>
    </alternativeName>
</protein>
<comment type="catalytic activity">
    <reaction evidence="7">
        <text>UDP-N-acetyl-alpha-D-muramoyl-L-alanyl-gamma-D-glutamyl-meso-2,6-diaminopimeloyl-D-alanyl-D-alanine + di-trans,octa-cis-undecaprenyl phosphate = di-trans,octa-cis-undecaprenyl diphospho-N-acetyl-alpha-D-muramoyl-L-alanyl-D-glutamyl-meso-2,6-diaminopimeloyl-D-alanyl-D-alanine + UMP</text>
        <dbReference type="Rhea" id="RHEA:28386"/>
        <dbReference type="ChEBI" id="CHEBI:57865"/>
        <dbReference type="ChEBI" id="CHEBI:60392"/>
        <dbReference type="ChEBI" id="CHEBI:61386"/>
        <dbReference type="ChEBI" id="CHEBI:61387"/>
        <dbReference type="EC" id="2.7.8.13"/>
    </reaction>
</comment>
<evidence type="ECO:0000256" key="6">
    <source>
        <dbReference type="ARBA" id="ARBA00023136"/>
    </source>
</evidence>